<dbReference type="SUPFAM" id="SSF53187">
    <property type="entry name" value="Zn-dependent exopeptidases"/>
    <property type="match status" value="1"/>
</dbReference>
<sequence length="588" mass="61578">QILGFLPAPFRIVLWIVGILAAAPATLLAVGSIAERTAPCTDGANDNKASVAALLGVLENVRPSGDRPKSRPASDVEAEPVAADVQEPAADEATAPDGEPVFDEGPVVGVRHGEEVLRSLAILPDSCEIEYVAPAPSERPAPVSAAVSGAEPVSVAAPLVSEASSEPEPDDAYEPAPASNPLRDLFERVVALVKSKISPASAPETEAEGVEEAPMESEAAPEATGPEAVADEEDPAEVTASTAAETLATASFQIVMDDGSEGVGPKDTSGLSAMDEEYDPDATQPAEPLERPDAPSDPEWGKTSYRPQLSSVARRASLFDLPDPSASETDPFATDPNGTRVRTADDAAASVEPQFEVLTGTPQGEPLGTVDAGDDHDAERPKRSLLGRLRGKGQSGDGDSDDGRTWRGGAATRGDLRLVEDDEQPSEDDLRDAVLSLGDDALVAHDIWFVALGGSALDHAGMQAFLARHRSEIRGCFIVNLDCVGAGRLVALKNEGREETRRADRRMMRLLGGAAGDLHVQLGQETHDWADTDATPAMRSSLRAVTLMGVDESGLPALSRTPEDTIENVSGDQASQVAAIVTEMIRRS</sequence>
<name>A0A9D2IPJ8_9ACTN</name>
<feature type="region of interest" description="Disordered" evidence="1">
    <location>
        <begin position="62"/>
        <end position="102"/>
    </location>
</feature>
<feature type="non-terminal residue" evidence="3">
    <location>
        <position position="1"/>
    </location>
</feature>
<accession>A0A9D2IPJ8</accession>
<evidence type="ECO:0000256" key="2">
    <source>
        <dbReference type="SAM" id="Phobius"/>
    </source>
</evidence>
<feature type="region of interest" description="Disordered" evidence="1">
    <location>
        <begin position="254"/>
        <end position="416"/>
    </location>
</feature>
<dbReference type="Proteomes" id="UP000824029">
    <property type="component" value="Unassembled WGS sequence"/>
</dbReference>
<evidence type="ECO:0000313" key="3">
    <source>
        <dbReference type="EMBL" id="HIZ17732.1"/>
    </source>
</evidence>
<feature type="compositionally biased region" description="Acidic residues" evidence="1">
    <location>
        <begin position="205"/>
        <end position="215"/>
    </location>
</feature>
<keyword evidence="2" id="KW-1133">Transmembrane helix</keyword>
<evidence type="ECO:0000256" key="1">
    <source>
        <dbReference type="SAM" id="MobiDB-lite"/>
    </source>
</evidence>
<keyword evidence="2" id="KW-0812">Transmembrane</keyword>
<feature type="compositionally biased region" description="Low complexity" evidence="1">
    <location>
        <begin position="216"/>
        <end position="228"/>
    </location>
</feature>
<evidence type="ECO:0008006" key="5">
    <source>
        <dbReference type="Google" id="ProtNLM"/>
    </source>
</evidence>
<feature type="region of interest" description="Disordered" evidence="1">
    <location>
        <begin position="160"/>
        <end position="180"/>
    </location>
</feature>
<dbReference type="EMBL" id="DXBZ01000029">
    <property type="protein sequence ID" value="HIZ17732.1"/>
    <property type="molecule type" value="Genomic_DNA"/>
</dbReference>
<dbReference type="Gene3D" id="3.40.630.10">
    <property type="entry name" value="Zn peptidases"/>
    <property type="match status" value="1"/>
</dbReference>
<proteinExistence type="predicted"/>
<feature type="compositionally biased region" description="Basic and acidic residues" evidence="1">
    <location>
        <begin position="64"/>
        <end position="74"/>
    </location>
</feature>
<reference evidence="3" key="1">
    <citation type="journal article" date="2021" name="PeerJ">
        <title>Extensive microbial diversity within the chicken gut microbiome revealed by metagenomics and culture.</title>
        <authorList>
            <person name="Gilroy R."/>
            <person name="Ravi A."/>
            <person name="Getino M."/>
            <person name="Pursley I."/>
            <person name="Horton D.L."/>
            <person name="Alikhan N.F."/>
            <person name="Baker D."/>
            <person name="Gharbi K."/>
            <person name="Hall N."/>
            <person name="Watson M."/>
            <person name="Adriaenssens E.M."/>
            <person name="Foster-Nyarko E."/>
            <person name="Jarju S."/>
            <person name="Secka A."/>
            <person name="Antonio M."/>
            <person name="Oren A."/>
            <person name="Chaudhuri R.R."/>
            <person name="La Ragione R."/>
            <person name="Hildebrand F."/>
            <person name="Pallen M.J."/>
        </authorList>
    </citation>
    <scope>NUCLEOTIDE SEQUENCE</scope>
    <source>
        <strain evidence="3">ChiHecolR3B27-1887</strain>
    </source>
</reference>
<organism evidence="3 4">
    <name type="scientific">Candidatus Olsenella stercoravium</name>
    <dbReference type="NCBI Taxonomy" id="2838713"/>
    <lineage>
        <taxon>Bacteria</taxon>
        <taxon>Bacillati</taxon>
        <taxon>Actinomycetota</taxon>
        <taxon>Coriobacteriia</taxon>
        <taxon>Coriobacteriales</taxon>
        <taxon>Atopobiaceae</taxon>
        <taxon>Olsenella</taxon>
    </lineage>
</organism>
<comment type="caution">
    <text evidence="3">The sequence shown here is derived from an EMBL/GenBank/DDBJ whole genome shotgun (WGS) entry which is preliminary data.</text>
</comment>
<reference evidence="3" key="2">
    <citation type="submission" date="2021-04" db="EMBL/GenBank/DDBJ databases">
        <authorList>
            <person name="Gilroy R."/>
        </authorList>
    </citation>
    <scope>NUCLEOTIDE SEQUENCE</scope>
    <source>
        <strain evidence="3">ChiHecolR3B27-1887</strain>
    </source>
</reference>
<dbReference type="AlphaFoldDB" id="A0A9D2IPJ8"/>
<feature type="transmembrane region" description="Helical" evidence="2">
    <location>
        <begin position="12"/>
        <end position="34"/>
    </location>
</feature>
<protein>
    <recommendedName>
        <fullName evidence="5">Peptidase M28 domain-containing protein</fullName>
    </recommendedName>
</protein>
<feature type="compositionally biased region" description="Basic and acidic residues" evidence="1">
    <location>
        <begin position="373"/>
        <end position="382"/>
    </location>
</feature>
<evidence type="ECO:0000313" key="4">
    <source>
        <dbReference type="Proteomes" id="UP000824029"/>
    </source>
</evidence>
<keyword evidence="2" id="KW-0472">Membrane</keyword>
<feature type="region of interest" description="Disordered" evidence="1">
    <location>
        <begin position="198"/>
        <end position="240"/>
    </location>
</feature>
<gene>
    <name evidence="3" type="ORF">IAA22_01275</name>
</gene>